<dbReference type="PANTHER" id="PTHR33395:SF22">
    <property type="entry name" value="REVERSE TRANSCRIPTASE DOMAIN-CONTAINING PROTEIN"/>
    <property type="match status" value="1"/>
</dbReference>
<feature type="non-terminal residue" evidence="1">
    <location>
        <position position="1"/>
    </location>
</feature>
<sequence>VQENWSLFKYHFLQAQEQCIPMSKKSGKSGRRPAWMSRELLANPKQKKELYGMWKKGWATWKEYRNIIRVCRDAMRKAKAHLELSLVRDIKDNKKGFYKTISSKRKIRCPEFAQEGSVSEVTYAAGDRECRITEYLFASVFTDEDGPQESLTLEVKEGWRKEDIPLVIDSWVRDWLTRLNSHKSMGLDGVNPRLLRELADVVALLLFIIFEKPWRMEEVPNDWRKPSVAPIFKRGKKENPGNYWPVSLTSIPGKVVEQIILEVISKHVEETKTIRSSQHGFTKRKSCLTNLTAFYDDMAEWVDEGRAVDIVYLDFSEAFDIVSHNILIG</sequence>
<dbReference type="OrthoDB" id="416454at2759"/>
<dbReference type="Proteomes" id="UP000525319">
    <property type="component" value="Unassembled WGS sequence"/>
</dbReference>
<dbReference type="PANTHER" id="PTHR33395">
    <property type="entry name" value="TRANSCRIPTASE, PUTATIVE-RELATED-RELATED"/>
    <property type="match status" value="1"/>
</dbReference>
<keyword evidence="2" id="KW-1185">Reference proteome</keyword>
<reference evidence="1 2" key="1">
    <citation type="submission" date="2019-09" db="EMBL/GenBank/DDBJ databases">
        <title>Bird 10,000 Genomes (B10K) Project - Family phase.</title>
        <authorList>
            <person name="Zhang G."/>
        </authorList>
    </citation>
    <scope>NUCLEOTIDE SEQUENCE [LARGE SCALE GENOMIC DNA]</scope>
    <source>
        <strain evidence="1">B10K-DU-030-03</strain>
    </source>
</reference>
<dbReference type="GO" id="GO:0031012">
    <property type="term" value="C:extracellular matrix"/>
    <property type="evidence" value="ECO:0007669"/>
    <property type="project" value="TreeGrafter"/>
</dbReference>
<gene>
    <name evidence="1" type="primary">Rtase</name>
    <name evidence="1" type="ORF">DRYBRU_R07094</name>
</gene>
<dbReference type="AlphaFoldDB" id="A0A7L3KY64"/>
<evidence type="ECO:0000313" key="2">
    <source>
        <dbReference type="Proteomes" id="UP000525319"/>
    </source>
</evidence>
<organism evidence="1 2">
    <name type="scientific">Drymodes brunneopygia</name>
    <dbReference type="NCBI Taxonomy" id="626378"/>
    <lineage>
        <taxon>Eukaryota</taxon>
        <taxon>Metazoa</taxon>
        <taxon>Chordata</taxon>
        <taxon>Craniata</taxon>
        <taxon>Vertebrata</taxon>
        <taxon>Euteleostomi</taxon>
        <taxon>Archelosauria</taxon>
        <taxon>Archosauria</taxon>
        <taxon>Dinosauria</taxon>
        <taxon>Saurischia</taxon>
        <taxon>Theropoda</taxon>
        <taxon>Coelurosauria</taxon>
        <taxon>Aves</taxon>
        <taxon>Neognathae</taxon>
        <taxon>Neoaves</taxon>
        <taxon>Telluraves</taxon>
        <taxon>Australaves</taxon>
        <taxon>Passeriformes</taxon>
        <taxon>Petroicidae</taxon>
        <taxon>Drymodes</taxon>
    </lineage>
</organism>
<comment type="caution">
    <text evidence="1">The sequence shown here is derived from an EMBL/GenBank/DDBJ whole genome shotgun (WGS) entry which is preliminary data.</text>
</comment>
<name>A0A7L3KY64_9PASS</name>
<evidence type="ECO:0000313" key="1">
    <source>
        <dbReference type="EMBL" id="NXU46088.1"/>
    </source>
</evidence>
<dbReference type="GO" id="GO:0007508">
    <property type="term" value="P:larval heart development"/>
    <property type="evidence" value="ECO:0007669"/>
    <property type="project" value="TreeGrafter"/>
</dbReference>
<protein>
    <submittedName>
        <fullName evidence="1">RTBS polymerase</fullName>
    </submittedName>
</protein>
<dbReference type="GO" id="GO:0061343">
    <property type="term" value="P:cell adhesion involved in heart morphogenesis"/>
    <property type="evidence" value="ECO:0007669"/>
    <property type="project" value="TreeGrafter"/>
</dbReference>
<dbReference type="EMBL" id="VZTZ01048669">
    <property type="protein sequence ID" value="NXU46088.1"/>
    <property type="molecule type" value="Genomic_DNA"/>
</dbReference>
<feature type="non-terminal residue" evidence="1">
    <location>
        <position position="329"/>
    </location>
</feature>
<accession>A0A7L3KY64</accession>
<proteinExistence type="predicted"/>